<sequence length="57" mass="6273">KMGKPDDAQPDVWFIDVDSVNGGGFVYQWCLHLILSHVAQIWSSGSPLPCMDDISPV</sequence>
<dbReference type="AlphaFoldDB" id="A0AAV6THW5"/>
<reference evidence="1 2" key="1">
    <citation type="journal article" date="2022" name="Nat. Ecol. Evol.">
        <title>A masculinizing supergene underlies an exaggerated male reproductive morph in a spider.</title>
        <authorList>
            <person name="Hendrickx F."/>
            <person name="De Corte Z."/>
            <person name="Sonet G."/>
            <person name="Van Belleghem S.M."/>
            <person name="Kostlbacher S."/>
            <person name="Vangestel C."/>
        </authorList>
    </citation>
    <scope>NUCLEOTIDE SEQUENCE [LARGE SCALE GENOMIC DNA]</scope>
    <source>
        <strain evidence="1">W744_W776</strain>
    </source>
</reference>
<gene>
    <name evidence="1" type="ORF">JTE90_022209</name>
</gene>
<accession>A0AAV6THW5</accession>
<dbReference type="Proteomes" id="UP000827092">
    <property type="component" value="Unassembled WGS sequence"/>
</dbReference>
<keyword evidence="2" id="KW-1185">Reference proteome</keyword>
<dbReference type="EMBL" id="JAFNEN010004482">
    <property type="protein sequence ID" value="KAG8171065.1"/>
    <property type="molecule type" value="Genomic_DNA"/>
</dbReference>
<evidence type="ECO:0000313" key="1">
    <source>
        <dbReference type="EMBL" id="KAG8171065.1"/>
    </source>
</evidence>
<evidence type="ECO:0000313" key="2">
    <source>
        <dbReference type="Proteomes" id="UP000827092"/>
    </source>
</evidence>
<protein>
    <submittedName>
        <fullName evidence="1">Uncharacterized protein</fullName>
    </submittedName>
</protein>
<proteinExistence type="predicted"/>
<organism evidence="1 2">
    <name type="scientific">Oedothorax gibbosus</name>
    <dbReference type="NCBI Taxonomy" id="931172"/>
    <lineage>
        <taxon>Eukaryota</taxon>
        <taxon>Metazoa</taxon>
        <taxon>Ecdysozoa</taxon>
        <taxon>Arthropoda</taxon>
        <taxon>Chelicerata</taxon>
        <taxon>Arachnida</taxon>
        <taxon>Araneae</taxon>
        <taxon>Araneomorphae</taxon>
        <taxon>Entelegynae</taxon>
        <taxon>Araneoidea</taxon>
        <taxon>Linyphiidae</taxon>
        <taxon>Erigoninae</taxon>
        <taxon>Oedothorax</taxon>
    </lineage>
</organism>
<comment type="caution">
    <text evidence="1">The sequence shown here is derived from an EMBL/GenBank/DDBJ whole genome shotgun (WGS) entry which is preliminary data.</text>
</comment>
<name>A0AAV6THW5_9ARAC</name>
<feature type="non-terminal residue" evidence="1">
    <location>
        <position position="1"/>
    </location>
</feature>